<evidence type="ECO:0000313" key="2">
    <source>
        <dbReference type="EMBL" id="RDH40610.1"/>
    </source>
</evidence>
<protein>
    <submittedName>
        <fullName evidence="2">Phosphoesterase</fullName>
    </submittedName>
</protein>
<organism evidence="2 3">
    <name type="scientific">Candidatus Aquirickettsiella gammari</name>
    <dbReference type="NCBI Taxonomy" id="2016198"/>
    <lineage>
        <taxon>Bacteria</taxon>
        <taxon>Pseudomonadati</taxon>
        <taxon>Pseudomonadota</taxon>
        <taxon>Gammaproteobacteria</taxon>
        <taxon>Legionellales</taxon>
        <taxon>Coxiellaceae</taxon>
        <taxon>Candidatus Aquirickettsiella</taxon>
    </lineage>
</organism>
<dbReference type="Proteomes" id="UP000226429">
    <property type="component" value="Unassembled WGS sequence"/>
</dbReference>
<keyword evidence="1" id="KW-0472">Membrane</keyword>
<dbReference type="AlphaFoldDB" id="A0A370CJ72"/>
<reference evidence="2 3" key="1">
    <citation type="journal article" date="2017" name="Int. J. Syst. Evol. Microbiol.">
        <title>Aquarickettsiella crustaci n. gen. n. sp. (Gammaproteobacteria: Legionellales: Coxiellaceae); a bacterial pathogen of the freshwater crustacean: Gammarus fossarum (Malacostraca: Amphipoda).</title>
        <authorList>
            <person name="Bojko J."/>
            <person name="Dunn A.M."/>
            <person name="Stebbing P.D."/>
            <person name="Van Aerle R."/>
            <person name="Bacela-Spychalska K."/>
            <person name="Bean T.P."/>
            <person name="Stentiford G.D."/>
        </authorList>
    </citation>
    <scope>NUCLEOTIDE SEQUENCE [LARGE SCALE GENOMIC DNA]</scope>
    <source>
        <strain evidence="2">RA15029</strain>
    </source>
</reference>
<evidence type="ECO:0000256" key="1">
    <source>
        <dbReference type="SAM" id="Phobius"/>
    </source>
</evidence>
<dbReference type="NCBIfam" id="NF038219">
    <property type="entry name" value="IcmV_IVB"/>
    <property type="match status" value="1"/>
</dbReference>
<reference evidence="2 3" key="2">
    <citation type="journal article" date="2018" name="J. Invertebr. Pathol.">
        <title>'Candidatus Aquirickettsiella gammari' (Gammaproteobacteria: Legionellales: Coxiellaceae): A bacterial pathogen of the freshwater crustacean Gammarus fossarum (Malacostraca: Amphipoda).</title>
        <authorList>
            <person name="Bojko J."/>
            <person name="Dunn A.M."/>
            <person name="Stebbing P.D."/>
            <person name="van Aerle R."/>
            <person name="Bacela-Spychalska K."/>
            <person name="Bean T.P."/>
            <person name="Urrutia A."/>
            <person name="Stentiford G.D."/>
        </authorList>
    </citation>
    <scope>NUCLEOTIDE SEQUENCE [LARGE SCALE GENOMIC DNA]</scope>
    <source>
        <strain evidence="2">RA15029</strain>
    </source>
</reference>
<accession>A0A370CJ72</accession>
<feature type="transmembrane region" description="Helical" evidence="1">
    <location>
        <begin position="76"/>
        <end position="96"/>
    </location>
</feature>
<sequence>MSFSAGIKKIIKPFVDVPKWIGYRQLVKSNRSITTLLKKFFIPEQAHSQESFAAALQRLNLKESDLIQRRQEFTRLMWIWIFLFFVVIIYSVYLLMGHSLRGFFPSLAISFVILTQIFRYHFWIFQIKQRRLGCNFRDWLNNYFMVGKK</sequence>
<proteinExistence type="predicted"/>
<evidence type="ECO:0000313" key="3">
    <source>
        <dbReference type="Proteomes" id="UP000226429"/>
    </source>
</evidence>
<keyword evidence="1" id="KW-0812">Transmembrane</keyword>
<name>A0A370CJ72_9COXI</name>
<gene>
    <name evidence="2" type="ORF">CFE62_003020</name>
</gene>
<dbReference type="EMBL" id="NMOS02000006">
    <property type="protein sequence ID" value="RDH40610.1"/>
    <property type="molecule type" value="Genomic_DNA"/>
</dbReference>
<keyword evidence="3" id="KW-1185">Reference proteome</keyword>
<feature type="transmembrane region" description="Helical" evidence="1">
    <location>
        <begin position="102"/>
        <end position="122"/>
    </location>
</feature>
<keyword evidence="1" id="KW-1133">Transmembrane helix</keyword>
<comment type="caution">
    <text evidence="2">The sequence shown here is derived from an EMBL/GenBank/DDBJ whole genome shotgun (WGS) entry which is preliminary data.</text>
</comment>